<gene>
    <name evidence="1" type="ORF">E4T82_06270</name>
</gene>
<evidence type="ECO:0000313" key="1">
    <source>
        <dbReference type="EMBL" id="TFU97824.1"/>
    </source>
</evidence>
<name>A0A4Y9JD29_9STRE</name>
<dbReference type="RefSeq" id="WP_135182004.1">
    <property type="nucleotide sequence ID" value="NZ_JADGKZ010000007.1"/>
</dbReference>
<dbReference type="EMBL" id="SPPD01000007">
    <property type="protein sequence ID" value="TFU97824.1"/>
    <property type="molecule type" value="Genomic_DNA"/>
</dbReference>
<organism evidence="1 2">
    <name type="scientific">Streptococcus cuniculi</name>
    <dbReference type="NCBI Taxonomy" id="1432788"/>
    <lineage>
        <taxon>Bacteria</taxon>
        <taxon>Bacillati</taxon>
        <taxon>Bacillota</taxon>
        <taxon>Bacilli</taxon>
        <taxon>Lactobacillales</taxon>
        <taxon>Streptococcaceae</taxon>
        <taxon>Streptococcus</taxon>
    </lineage>
</organism>
<dbReference type="OrthoDB" id="2229698at2"/>
<protein>
    <submittedName>
        <fullName evidence="1">Uncharacterized protein</fullName>
    </submittedName>
</protein>
<dbReference type="Proteomes" id="UP000297253">
    <property type="component" value="Unassembled WGS sequence"/>
</dbReference>
<accession>A0A4Y9JD29</accession>
<dbReference type="AlphaFoldDB" id="A0A4Y9JD29"/>
<sequence length="61" mass="7463">MVEHLPRLYQRSVSLISQYWHGKMTKEDFIKSFHRLEDRIHHEIEVKNRQQKKGIESDQTT</sequence>
<reference evidence="1 2" key="1">
    <citation type="submission" date="2019-03" db="EMBL/GenBank/DDBJ databases">
        <title>Diversity of the mouse oral microbiome.</title>
        <authorList>
            <person name="Joseph S."/>
            <person name="Aduse-Opoku J."/>
            <person name="Curtis M."/>
            <person name="Wade W."/>
            <person name="Hashim A."/>
        </authorList>
    </citation>
    <scope>NUCLEOTIDE SEQUENCE [LARGE SCALE GENOMIC DNA]</scope>
    <source>
        <strain evidence="1 2">WM131</strain>
    </source>
</reference>
<evidence type="ECO:0000313" key="2">
    <source>
        <dbReference type="Proteomes" id="UP000297253"/>
    </source>
</evidence>
<comment type="caution">
    <text evidence="1">The sequence shown here is derived from an EMBL/GenBank/DDBJ whole genome shotgun (WGS) entry which is preliminary data.</text>
</comment>
<proteinExistence type="predicted"/>